<reference evidence="9" key="1">
    <citation type="submission" date="2021-01" db="EMBL/GenBank/DDBJ databases">
        <title>Caligus Genome Assembly.</title>
        <authorList>
            <person name="Gallardo-Escarate C."/>
        </authorList>
    </citation>
    <scope>NUCLEOTIDE SEQUENCE [LARGE SCALE GENOMIC DNA]</scope>
</reference>
<dbReference type="InterPro" id="IPR032675">
    <property type="entry name" value="LRR_dom_sf"/>
</dbReference>
<evidence type="ECO:0000256" key="3">
    <source>
        <dbReference type="ARBA" id="ARBA00022737"/>
    </source>
</evidence>
<evidence type="ECO:0000256" key="1">
    <source>
        <dbReference type="ARBA" id="ARBA00004123"/>
    </source>
</evidence>
<organism evidence="7 9">
    <name type="scientific">Caligus rogercresseyi</name>
    <name type="common">Sea louse</name>
    <dbReference type="NCBI Taxonomy" id="217165"/>
    <lineage>
        <taxon>Eukaryota</taxon>
        <taxon>Metazoa</taxon>
        <taxon>Ecdysozoa</taxon>
        <taxon>Arthropoda</taxon>
        <taxon>Crustacea</taxon>
        <taxon>Multicrustacea</taxon>
        <taxon>Hexanauplia</taxon>
        <taxon>Copepoda</taxon>
        <taxon>Siphonostomatoida</taxon>
        <taxon>Caligidae</taxon>
        <taxon>Caligus</taxon>
    </lineage>
</organism>
<keyword evidence="4" id="KW-0539">Nucleus</keyword>
<dbReference type="InterPro" id="IPR044640">
    <property type="entry name" value="RU2A"/>
</dbReference>
<evidence type="ECO:0000256" key="4">
    <source>
        <dbReference type="ARBA" id="ARBA00023242"/>
    </source>
</evidence>
<feature type="region of interest" description="Disordered" evidence="6">
    <location>
        <begin position="147"/>
        <end position="168"/>
    </location>
</feature>
<feature type="compositionally biased region" description="Basic and acidic residues" evidence="6">
    <location>
        <begin position="106"/>
        <end position="118"/>
    </location>
</feature>
<name>A0A7T8JSZ1_CALRO</name>
<accession>A0A7T8JSZ1</accession>
<feature type="non-terminal residue" evidence="7">
    <location>
        <position position="1"/>
    </location>
</feature>
<evidence type="ECO:0000256" key="6">
    <source>
        <dbReference type="SAM" id="MobiDB-lite"/>
    </source>
</evidence>
<dbReference type="Gene3D" id="3.80.10.10">
    <property type="entry name" value="Ribonuclease Inhibitor"/>
    <property type="match status" value="1"/>
</dbReference>
<evidence type="ECO:0000256" key="5">
    <source>
        <dbReference type="ARBA" id="ARBA00024196"/>
    </source>
</evidence>
<protein>
    <submittedName>
        <fullName evidence="7">U2 small nuclear ribonucleoprotein A</fullName>
    </submittedName>
</protein>
<dbReference type="InterPro" id="IPR001611">
    <property type="entry name" value="Leu-rich_rpt"/>
</dbReference>
<dbReference type="Pfam" id="PF14580">
    <property type="entry name" value="LRR_9"/>
    <property type="match status" value="1"/>
</dbReference>
<reference evidence="7" key="2">
    <citation type="journal article" name="Sci. Data">
        <title>Chromosome-scale genome assembly of the sea louse Caligus rogercresseyi by SMRT sequencing and Hi-C analysis.</title>
        <authorList>
            <person name="Gallardo-Escarate C."/>
            <person name="Valenzuela-Munoz V."/>
            <person name="Nunez-Acuna G."/>
            <person name="Valenzuela-Miranda D."/>
            <person name="Goncalves A.T."/>
            <person name="Escobar-Sepulveda H."/>
            <person name="Liachko I."/>
            <person name="Nelson B."/>
            <person name="Roberts S."/>
            <person name="Warren W."/>
        </authorList>
    </citation>
    <scope>NUCLEOTIDE SEQUENCE</scope>
    <source>
        <tissue evidence="7">Whole tissue</tissue>
    </source>
</reference>
<dbReference type="GO" id="GO:0030620">
    <property type="term" value="F:U2 snRNA binding"/>
    <property type="evidence" value="ECO:0007669"/>
    <property type="project" value="InterPro"/>
</dbReference>
<dbReference type="OrthoDB" id="433501at2759"/>
<comment type="similarity">
    <text evidence="5">Belongs to the U2 small nuclear ribonucleoprotein A family.</text>
</comment>
<dbReference type="Proteomes" id="UP000595437">
    <property type="component" value="Chromosome 19"/>
</dbReference>
<evidence type="ECO:0000313" key="9">
    <source>
        <dbReference type="Proteomes" id="UP000595437"/>
    </source>
</evidence>
<feature type="compositionally biased region" description="Low complexity" evidence="6">
    <location>
        <begin position="151"/>
        <end position="162"/>
    </location>
</feature>
<keyword evidence="9" id="KW-1185">Reference proteome</keyword>
<dbReference type="GO" id="GO:0005686">
    <property type="term" value="C:U2 snRNP"/>
    <property type="evidence" value="ECO:0007669"/>
    <property type="project" value="TreeGrafter"/>
</dbReference>
<evidence type="ECO:0000313" key="7">
    <source>
        <dbReference type="EMBL" id="QQP32349.1"/>
    </source>
</evidence>
<evidence type="ECO:0000313" key="8">
    <source>
        <dbReference type="EMBL" id="QQP33046.1"/>
    </source>
</evidence>
<keyword evidence="2" id="KW-0433">Leucine-rich repeat</keyword>
<dbReference type="GO" id="GO:0000398">
    <property type="term" value="P:mRNA splicing, via spliceosome"/>
    <property type="evidence" value="ECO:0007669"/>
    <property type="project" value="InterPro"/>
</dbReference>
<sequence length="168" mass="18733">SLPNLSSLILTNNCLAELSDLERLSKIKSLVHLSLLSNPVVSKPTYRLYLIHKLPHLRTLDFKKVKLKEREEAKAKFKSEEGKKALKEIKKKAAKTFTPGAPLTDDEGRRGAAHGLRPEQVRSIKAAIARASTLEEIERLNQMLRTGQMPNNYGSAASNGNGKYPPYE</sequence>
<gene>
    <name evidence="8" type="ORF">FKW44_024279</name>
    <name evidence="7" type="ORF">FKW44_024635</name>
</gene>
<keyword evidence="3" id="KW-0677">Repeat</keyword>
<dbReference type="PANTHER" id="PTHR10552:SF6">
    <property type="entry name" value="U2 SMALL NUCLEAR RIBONUCLEOPROTEIN A"/>
    <property type="match status" value="1"/>
</dbReference>
<feature type="region of interest" description="Disordered" evidence="6">
    <location>
        <begin position="96"/>
        <end position="118"/>
    </location>
</feature>
<dbReference type="SUPFAM" id="SSF52058">
    <property type="entry name" value="L domain-like"/>
    <property type="match status" value="1"/>
</dbReference>
<dbReference type="Proteomes" id="UP000595437">
    <property type="component" value="Chromosome 20"/>
</dbReference>
<dbReference type="EMBL" id="CP045908">
    <property type="protein sequence ID" value="QQP33046.1"/>
    <property type="molecule type" value="Genomic_DNA"/>
</dbReference>
<proteinExistence type="inferred from homology"/>
<dbReference type="PANTHER" id="PTHR10552">
    <property type="entry name" value="U2 SMALL NUCLEAR RIBONUCLEOPROTEIN A"/>
    <property type="match status" value="1"/>
</dbReference>
<dbReference type="AlphaFoldDB" id="A0A7T8JSZ1"/>
<keyword evidence="7" id="KW-0687">Ribonucleoprotein</keyword>
<dbReference type="EMBL" id="CP045909">
    <property type="protein sequence ID" value="QQP32349.1"/>
    <property type="molecule type" value="Genomic_DNA"/>
</dbReference>
<dbReference type="PROSITE" id="PS51450">
    <property type="entry name" value="LRR"/>
    <property type="match status" value="1"/>
</dbReference>
<evidence type="ECO:0000256" key="2">
    <source>
        <dbReference type="ARBA" id="ARBA00022614"/>
    </source>
</evidence>
<comment type="subcellular location">
    <subcellularLocation>
        <location evidence="1">Nucleus</location>
    </subcellularLocation>
</comment>